<keyword evidence="4" id="KW-1185">Reference proteome</keyword>
<feature type="region of interest" description="Disordered" evidence="2">
    <location>
        <begin position="27"/>
        <end position="46"/>
    </location>
</feature>
<keyword evidence="1" id="KW-0175">Coiled coil</keyword>
<accession>K0SGY7</accession>
<comment type="caution">
    <text evidence="3">The sequence shown here is derived from an EMBL/GenBank/DDBJ whole genome shotgun (WGS) entry which is preliminary data.</text>
</comment>
<gene>
    <name evidence="3" type="ORF">THAOC_19437</name>
</gene>
<evidence type="ECO:0000313" key="4">
    <source>
        <dbReference type="Proteomes" id="UP000266841"/>
    </source>
</evidence>
<evidence type="ECO:0000313" key="3">
    <source>
        <dbReference type="EMBL" id="EJK60246.1"/>
    </source>
</evidence>
<dbReference type="EMBL" id="AGNL01021340">
    <property type="protein sequence ID" value="EJK60246.1"/>
    <property type="molecule type" value="Genomic_DNA"/>
</dbReference>
<dbReference type="Proteomes" id="UP000266841">
    <property type="component" value="Unassembled WGS sequence"/>
</dbReference>
<protein>
    <submittedName>
        <fullName evidence="3">Uncharacterized protein</fullName>
    </submittedName>
</protein>
<proteinExistence type="predicted"/>
<name>K0SGY7_THAOC</name>
<feature type="coiled-coil region" evidence="1">
    <location>
        <begin position="63"/>
        <end position="116"/>
    </location>
</feature>
<evidence type="ECO:0000256" key="2">
    <source>
        <dbReference type="SAM" id="MobiDB-lite"/>
    </source>
</evidence>
<reference evidence="3 4" key="1">
    <citation type="journal article" date="2012" name="Genome Biol.">
        <title>Genome and low-iron response of an oceanic diatom adapted to chronic iron limitation.</title>
        <authorList>
            <person name="Lommer M."/>
            <person name="Specht M."/>
            <person name="Roy A.S."/>
            <person name="Kraemer L."/>
            <person name="Andreson R."/>
            <person name="Gutowska M.A."/>
            <person name="Wolf J."/>
            <person name="Bergner S.V."/>
            <person name="Schilhabel M.B."/>
            <person name="Klostermeier U.C."/>
            <person name="Beiko R.G."/>
            <person name="Rosenstiel P."/>
            <person name="Hippler M."/>
            <person name="Laroche J."/>
        </authorList>
    </citation>
    <scope>NUCLEOTIDE SEQUENCE [LARGE SCALE GENOMIC DNA]</scope>
    <source>
        <strain evidence="3 4">CCMP1005</strain>
    </source>
</reference>
<feature type="compositionally biased region" description="Basic and acidic residues" evidence="2">
    <location>
        <begin position="27"/>
        <end position="37"/>
    </location>
</feature>
<evidence type="ECO:0000256" key="1">
    <source>
        <dbReference type="SAM" id="Coils"/>
    </source>
</evidence>
<sequence length="123" mass="14323">MEIDERVYELIENTNFVKMKIRRGIDDIDSNKSGDTDDKQDDSDMESLLSEFNAFRYAIENQKIALEEQQQRSNEDLKIALEEQQQRSNEKHNIALEQQQSQINALMETIGKLSQNTLLDKSV</sequence>
<dbReference type="AlphaFoldDB" id="K0SGY7"/>
<organism evidence="3 4">
    <name type="scientific">Thalassiosira oceanica</name>
    <name type="common">Marine diatom</name>
    <dbReference type="NCBI Taxonomy" id="159749"/>
    <lineage>
        <taxon>Eukaryota</taxon>
        <taxon>Sar</taxon>
        <taxon>Stramenopiles</taxon>
        <taxon>Ochrophyta</taxon>
        <taxon>Bacillariophyta</taxon>
        <taxon>Coscinodiscophyceae</taxon>
        <taxon>Thalassiosirophycidae</taxon>
        <taxon>Thalassiosirales</taxon>
        <taxon>Thalassiosiraceae</taxon>
        <taxon>Thalassiosira</taxon>
    </lineage>
</organism>